<keyword evidence="3" id="KW-1185">Reference proteome</keyword>
<dbReference type="InterPro" id="IPR002611">
    <property type="entry name" value="IstB_ATP-bd"/>
</dbReference>
<evidence type="ECO:0000259" key="1">
    <source>
        <dbReference type="Pfam" id="PF01695"/>
    </source>
</evidence>
<proteinExistence type="predicted"/>
<dbReference type="GO" id="GO:0005524">
    <property type="term" value="F:ATP binding"/>
    <property type="evidence" value="ECO:0007669"/>
    <property type="project" value="UniProtKB-KW"/>
</dbReference>
<name>A0ABS9E373_9PROT</name>
<accession>A0ABS9E373</accession>
<evidence type="ECO:0000313" key="2">
    <source>
        <dbReference type="EMBL" id="MCF3948490.1"/>
    </source>
</evidence>
<keyword evidence="2" id="KW-0547">Nucleotide-binding</keyword>
<reference evidence="2 3" key="1">
    <citation type="submission" date="2022-01" db="EMBL/GenBank/DDBJ databases">
        <authorList>
            <person name="Won M."/>
            <person name="Kim S.-J."/>
            <person name="Kwon S.-W."/>
        </authorList>
    </citation>
    <scope>NUCLEOTIDE SEQUENCE [LARGE SCALE GENOMIC DNA]</scope>
    <source>
        <strain evidence="2 3">KCTC 23505</strain>
    </source>
</reference>
<dbReference type="Gene3D" id="3.40.50.300">
    <property type="entry name" value="P-loop containing nucleotide triphosphate hydrolases"/>
    <property type="match status" value="1"/>
</dbReference>
<sequence length="70" mass="7947">MFQVIADRAEKAAVIVTTNLPFSEWSQVIPNPRLCKALIDRLTDRAHIITTGTDSYRFRRTTAQRKAAKS</sequence>
<protein>
    <submittedName>
        <fullName evidence="2">ATP-binding protein</fullName>
    </submittedName>
</protein>
<keyword evidence="2" id="KW-0067">ATP-binding</keyword>
<evidence type="ECO:0000313" key="3">
    <source>
        <dbReference type="Proteomes" id="UP001521209"/>
    </source>
</evidence>
<dbReference type="InterPro" id="IPR027417">
    <property type="entry name" value="P-loop_NTPase"/>
</dbReference>
<comment type="caution">
    <text evidence="2">The sequence shown here is derived from an EMBL/GenBank/DDBJ whole genome shotgun (WGS) entry which is preliminary data.</text>
</comment>
<dbReference type="Pfam" id="PF01695">
    <property type="entry name" value="IstB_IS21"/>
    <property type="match status" value="1"/>
</dbReference>
<dbReference type="EMBL" id="JAKGBZ010000056">
    <property type="protein sequence ID" value="MCF3948490.1"/>
    <property type="molecule type" value="Genomic_DNA"/>
</dbReference>
<feature type="domain" description="IstB-like ATP-binding" evidence="1">
    <location>
        <begin position="1"/>
        <end position="61"/>
    </location>
</feature>
<dbReference type="Proteomes" id="UP001521209">
    <property type="component" value="Unassembled WGS sequence"/>
</dbReference>
<gene>
    <name evidence="2" type="ORF">L2A60_17615</name>
</gene>
<organism evidence="2 3">
    <name type="scientific">Acidiphilium iwatense</name>
    <dbReference type="NCBI Taxonomy" id="768198"/>
    <lineage>
        <taxon>Bacteria</taxon>
        <taxon>Pseudomonadati</taxon>
        <taxon>Pseudomonadota</taxon>
        <taxon>Alphaproteobacteria</taxon>
        <taxon>Acetobacterales</taxon>
        <taxon>Acidocellaceae</taxon>
        <taxon>Acidiphilium</taxon>
    </lineage>
</organism>